<evidence type="ECO:0000256" key="3">
    <source>
        <dbReference type="ARBA" id="ARBA00022630"/>
    </source>
</evidence>
<evidence type="ECO:0000313" key="12">
    <source>
        <dbReference type="Proteomes" id="UP001217476"/>
    </source>
</evidence>
<dbReference type="EMBL" id="CP119312">
    <property type="protein sequence ID" value="WEK02744.1"/>
    <property type="molecule type" value="Genomic_DNA"/>
</dbReference>
<evidence type="ECO:0000256" key="4">
    <source>
        <dbReference type="ARBA" id="ARBA00022827"/>
    </source>
</evidence>
<dbReference type="EC" id="1.6.5.9" evidence="2"/>
<dbReference type="GO" id="GO:0050136">
    <property type="term" value="F:NADH dehydrogenase (quinone) (non-electrogenic) activity"/>
    <property type="evidence" value="ECO:0007669"/>
    <property type="project" value="UniProtKB-EC"/>
</dbReference>
<keyword evidence="7" id="KW-0520">NAD</keyword>
<dbReference type="PRINTS" id="PR00411">
    <property type="entry name" value="PNDRDTASEI"/>
</dbReference>
<dbReference type="InterPro" id="IPR045024">
    <property type="entry name" value="NDH-2"/>
</dbReference>
<protein>
    <recommendedName>
        <fullName evidence="2">NADH:ubiquinone reductase (non-electrogenic)</fullName>
        <ecNumber evidence="2">1.6.5.9</ecNumber>
    </recommendedName>
</protein>
<dbReference type="PRINTS" id="PR00368">
    <property type="entry name" value="FADPNR"/>
</dbReference>
<reference evidence="11" key="1">
    <citation type="submission" date="2023-03" db="EMBL/GenBank/DDBJ databases">
        <title>Andean soil-derived lignocellulolytic bacterial consortium as a source of novel taxa and putative plastic-active enzymes.</title>
        <authorList>
            <person name="Diaz-Garcia L."/>
            <person name="Chuvochina M."/>
            <person name="Feuerriegel G."/>
            <person name="Bunk B."/>
            <person name="Sproer C."/>
            <person name="Streit W.R."/>
            <person name="Rodriguez L.M."/>
            <person name="Overmann J."/>
            <person name="Jimenez D.J."/>
        </authorList>
    </citation>
    <scope>NUCLEOTIDE SEQUENCE</scope>
    <source>
        <strain evidence="11">MAG 4196</strain>
    </source>
</reference>
<evidence type="ECO:0000259" key="10">
    <source>
        <dbReference type="Pfam" id="PF22366"/>
    </source>
</evidence>
<dbReference type="InterPro" id="IPR023753">
    <property type="entry name" value="FAD/NAD-binding_dom"/>
</dbReference>
<evidence type="ECO:0000256" key="1">
    <source>
        <dbReference type="ARBA" id="ARBA00005272"/>
    </source>
</evidence>
<evidence type="ECO:0000256" key="5">
    <source>
        <dbReference type="ARBA" id="ARBA00022946"/>
    </source>
</evidence>
<sequence>MARHRVVIVGSGFGGLAAAQALSGAEVEVTLIDRRNHHLFQPLLYQVATASLSPSEIAWPIRHILRKRDDVTTLLATVAGVDVDSKSVLLENDSRVPYDSLILATGARHAYFGHDEWEQFAPGLKTLEDATTIRRKLLLAFEAAEREPDPVKRRALLTFVIIGAGPTGVELAGAISELARVTLKGEFRHSDPAAARVVLVEAANKVLGNFRPELSDYSLGALKGLGVEVILGQPVTTIDKDGLVYGETRLDAECVIWAAGVQASPAAEWLGVEADRAGRVKVLPDLTVPEHPEIFVVGDTATINKADGKPVPGVGDAAKQAGKHAARLLVKRLEGDVTPSPFHYNHAGDLATIGKRAAVIDFGWLQLKGGLAWWVWGIAHIYFLIDIKNRLSVAMSWLWIYLSGQRSARLITQGSAEKKAPIKEVTENPKS</sequence>
<keyword evidence="5" id="KW-0809">Transit peptide</keyword>
<name>A0AAJ5VQH7_9HYPH</name>
<evidence type="ECO:0000256" key="2">
    <source>
        <dbReference type="ARBA" id="ARBA00012637"/>
    </source>
</evidence>
<dbReference type="Gene3D" id="3.50.50.100">
    <property type="match status" value="1"/>
</dbReference>
<dbReference type="Pfam" id="PF07992">
    <property type="entry name" value="Pyr_redox_2"/>
    <property type="match status" value="1"/>
</dbReference>
<evidence type="ECO:0000256" key="7">
    <source>
        <dbReference type="ARBA" id="ARBA00023027"/>
    </source>
</evidence>
<dbReference type="InterPro" id="IPR036188">
    <property type="entry name" value="FAD/NAD-bd_sf"/>
</dbReference>
<dbReference type="PANTHER" id="PTHR43706:SF47">
    <property type="entry name" value="EXTERNAL NADH-UBIQUINONE OXIDOREDUCTASE 1, MITOCHONDRIAL-RELATED"/>
    <property type="match status" value="1"/>
</dbReference>
<comment type="similarity">
    <text evidence="1">Belongs to the NADH dehydrogenase family.</text>
</comment>
<evidence type="ECO:0000256" key="6">
    <source>
        <dbReference type="ARBA" id="ARBA00023002"/>
    </source>
</evidence>
<keyword evidence="3" id="KW-0285">Flavoprotein</keyword>
<accession>A0AAJ5VQH7</accession>
<dbReference type="AlphaFoldDB" id="A0AAJ5VQH7"/>
<feature type="domain" description="External alternative NADH-ubiquinone oxidoreductase-like C-terminal" evidence="10">
    <location>
        <begin position="346"/>
        <end position="404"/>
    </location>
</feature>
<organism evidence="11 12">
    <name type="scientific">Candidatus Devosia phytovorans</name>
    <dbReference type="NCBI Taxonomy" id="3121372"/>
    <lineage>
        <taxon>Bacteria</taxon>
        <taxon>Pseudomonadati</taxon>
        <taxon>Pseudomonadota</taxon>
        <taxon>Alphaproteobacteria</taxon>
        <taxon>Hyphomicrobiales</taxon>
        <taxon>Devosiaceae</taxon>
        <taxon>Devosia</taxon>
    </lineage>
</organism>
<evidence type="ECO:0000313" key="11">
    <source>
        <dbReference type="EMBL" id="WEK02744.1"/>
    </source>
</evidence>
<evidence type="ECO:0000256" key="8">
    <source>
        <dbReference type="ARBA" id="ARBA00047599"/>
    </source>
</evidence>
<dbReference type="Proteomes" id="UP001217476">
    <property type="component" value="Chromosome"/>
</dbReference>
<dbReference type="InterPro" id="IPR054585">
    <property type="entry name" value="NDH2-like_C"/>
</dbReference>
<comment type="catalytic activity">
    <reaction evidence="8">
        <text>a quinone + NADH + H(+) = a quinol + NAD(+)</text>
        <dbReference type="Rhea" id="RHEA:46160"/>
        <dbReference type="ChEBI" id="CHEBI:15378"/>
        <dbReference type="ChEBI" id="CHEBI:24646"/>
        <dbReference type="ChEBI" id="CHEBI:57540"/>
        <dbReference type="ChEBI" id="CHEBI:57945"/>
        <dbReference type="ChEBI" id="CHEBI:132124"/>
        <dbReference type="EC" id="1.6.5.9"/>
    </reaction>
</comment>
<dbReference type="PANTHER" id="PTHR43706">
    <property type="entry name" value="NADH DEHYDROGENASE"/>
    <property type="match status" value="1"/>
</dbReference>
<dbReference type="Pfam" id="PF22366">
    <property type="entry name" value="NDH2_C"/>
    <property type="match status" value="1"/>
</dbReference>
<feature type="domain" description="FAD/NAD(P)-binding" evidence="9">
    <location>
        <begin position="5"/>
        <end position="309"/>
    </location>
</feature>
<dbReference type="SUPFAM" id="SSF51905">
    <property type="entry name" value="FAD/NAD(P)-binding domain"/>
    <property type="match status" value="1"/>
</dbReference>
<keyword evidence="4" id="KW-0274">FAD</keyword>
<proteinExistence type="inferred from homology"/>
<keyword evidence="6" id="KW-0560">Oxidoreductase</keyword>
<evidence type="ECO:0000259" key="9">
    <source>
        <dbReference type="Pfam" id="PF07992"/>
    </source>
</evidence>
<gene>
    <name evidence="11" type="ORF">P0Y65_11045</name>
</gene>